<feature type="transmembrane region" description="Helical" evidence="4">
    <location>
        <begin position="72"/>
        <end position="89"/>
    </location>
</feature>
<dbReference type="GO" id="GO:0016301">
    <property type="term" value="F:kinase activity"/>
    <property type="evidence" value="ECO:0007669"/>
    <property type="project" value="UniProtKB-KW"/>
</dbReference>
<dbReference type="OrthoDB" id="9781904at2"/>
<keyword evidence="4" id="KW-0812">Transmembrane</keyword>
<name>A0A1I2UIB7_9BACL</name>
<feature type="transmembrane region" description="Helical" evidence="4">
    <location>
        <begin position="194"/>
        <end position="218"/>
    </location>
</feature>
<feature type="transmembrane region" description="Helical" evidence="4">
    <location>
        <begin position="12"/>
        <end position="31"/>
    </location>
</feature>
<evidence type="ECO:0000313" key="7">
    <source>
        <dbReference type="Proteomes" id="UP000198752"/>
    </source>
</evidence>
<dbReference type="InterPro" id="IPR050482">
    <property type="entry name" value="Sensor_HK_TwoCompSys"/>
</dbReference>
<dbReference type="AlphaFoldDB" id="A0A1I2UIB7"/>
<keyword evidence="2 6" id="KW-0418">Kinase</keyword>
<dbReference type="Pfam" id="PF02518">
    <property type="entry name" value="HATPase_c"/>
    <property type="match status" value="1"/>
</dbReference>
<dbReference type="InterPro" id="IPR036890">
    <property type="entry name" value="HATPase_C_sf"/>
</dbReference>
<feature type="transmembrane region" description="Helical" evidence="4">
    <location>
        <begin position="157"/>
        <end position="182"/>
    </location>
</feature>
<feature type="domain" description="Histidine kinase/HSP90-like ATPase" evidence="5">
    <location>
        <begin position="597"/>
        <end position="684"/>
    </location>
</feature>
<evidence type="ECO:0000259" key="5">
    <source>
        <dbReference type="Pfam" id="PF02518"/>
    </source>
</evidence>
<accession>A0A1I2UIB7</accession>
<organism evidence="6 7">
    <name type="scientific">Sporolactobacillus nakayamae</name>
    <dbReference type="NCBI Taxonomy" id="269670"/>
    <lineage>
        <taxon>Bacteria</taxon>
        <taxon>Bacillati</taxon>
        <taxon>Bacillota</taxon>
        <taxon>Bacilli</taxon>
        <taxon>Bacillales</taxon>
        <taxon>Sporolactobacillaceae</taxon>
        <taxon>Sporolactobacillus</taxon>
    </lineage>
</organism>
<feature type="transmembrane region" description="Helical" evidence="4">
    <location>
        <begin position="101"/>
        <end position="117"/>
    </location>
</feature>
<feature type="transmembrane region" description="Helical" evidence="4">
    <location>
        <begin position="292"/>
        <end position="309"/>
    </location>
</feature>
<dbReference type="Gene3D" id="3.30.565.10">
    <property type="entry name" value="Histidine kinase-like ATPase, C-terminal domain"/>
    <property type="match status" value="1"/>
</dbReference>
<keyword evidence="4" id="KW-0472">Membrane</keyword>
<evidence type="ECO:0000256" key="3">
    <source>
        <dbReference type="ARBA" id="ARBA00023012"/>
    </source>
</evidence>
<feature type="transmembrane region" description="Helical" evidence="4">
    <location>
        <begin position="43"/>
        <end position="60"/>
    </location>
</feature>
<protein>
    <submittedName>
        <fullName evidence="6">Two-component system, NarL family, sensor histidine kinase ComP</fullName>
    </submittedName>
</protein>
<feature type="transmembrane region" description="Helical" evidence="4">
    <location>
        <begin position="129"/>
        <end position="151"/>
    </location>
</feature>
<evidence type="ECO:0000256" key="2">
    <source>
        <dbReference type="ARBA" id="ARBA00022777"/>
    </source>
</evidence>
<proteinExistence type="predicted"/>
<feature type="transmembrane region" description="Helical" evidence="4">
    <location>
        <begin position="255"/>
        <end position="280"/>
    </location>
</feature>
<reference evidence="7" key="1">
    <citation type="submission" date="2016-10" db="EMBL/GenBank/DDBJ databases">
        <authorList>
            <person name="Varghese N."/>
            <person name="Submissions S."/>
        </authorList>
    </citation>
    <scope>NUCLEOTIDE SEQUENCE [LARGE SCALE GENOMIC DNA]</scope>
    <source>
        <strain evidence="7">ATCC 700379</strain>
    </source>
</reference>
<dbReference type="PANTHER" id="PTHR24421">
    <property type="entry name" value="NITRATE/NITRITE SENSOR PROTEIN NARX-RELATED"/>
    <property type="match status" value="1"/>
</dbReference>
<keyword evidence="1" id="KW-0808">Transferase</keyword>
<sequence>MNAKSINLWKRWLRLACLCASLPASIVLLMVRETSGNPVFNYGLPYVSFLFCFGLGIYFWSINQSEKGEQRLVIFLTGLSLLWLTGSAGRTDLERLVCRDLYLIIYLTSLVLSMRVLKKFFSYWGVVWVSTRTEISVAACAALTLVSVIAGQCVGLAGAWLLAIVAITALMLFIIICAIRTLRRYDDAAYTPMLQVVTIGLLFAFIPNLILSVVPSLVQNELVVHSRLDIFLLIWPLLLSYLVNSNRFMDVSFVVTHVAYCALIAAPLAVLLGVLFHVVAEWNMVAYARSDVYRFTIASFAALFVIFYIKQYLDYALRKRLYPKQQDVETSLNRFLQWIKPDSDLSDVGRIIKREMEACLPVEQVGLSRVGQEERSMSLHEEKAYQESERDLNQSQDELGKLFMTLDGFRIILSKSAHWKIVIDGKWAMPRRRLNPDERVWLATLINYAQMVIENLSNTKEMMEKLEETSLQAVSVPLTIKKMMLRISERERWKLSRKLHDQNMQDQLDIARQLDPWGTHAEDPETKALMVKFREQVLDSVYVLRQVINDLHPEFIYRTGLRKALMELFDKVNLRADFTLQATIDEHLEGFQRDWEIAVYRVIQELLNNARKHSRARQVHLSLEKENGQFTLIYADDGVGLDVSKIGQSFGTMGFPGMIGRVEGLGGRFNISSEKGNGVEVTIQWTNNEAYGG</sequence>
<dbReference type="Proteomes" id="UP000198752">
    <property type="component" value="Unassembled WGS sequence"/>
</dbReference>
<dbReference type="STRING" id="269670.SAMN02982927_02703"/>
<dbReference type="SUPFAM" id="SSF55874">
    <property type="entry name" value="ATPase domain of HSP90 chaperone/DNA topoisomerase II/histidine kinase"/>
    <property type="match status" value="1"/>
</dbReference>
<keyword evidence="3" id="KW-0902">Two-component regulatory system</keyword>
<dbReference type="InterPro" id="IPR003594">
    <property type="entry name" value="HATPase_dom"/>
</dbReference>
<dbReference type="CDD" id="cd16917">
    <property type="entry name" value="HATPase_UhpB-NarQ-NarX-like"/>
    <property type="match status" value="1"/>
</dbReference>
<dbReference type="GO" id="GO:0000160">
    <property type="term" value="P:phosphorelay signal transduction system"/>
    <property type="evidence" value="ECO:0007669"/>
    <property type="project" value="UniProtKB-KW"/>
</dbReference>
<keyword evidence="7" id="KW-1185">Reference proteome</keyword>
<evidence type="ECO:0000313" key="6">
    <source>
        <dbReference type="EMBL" id="SFG76790.1"/>
    </source>
</evidence>
<dbReference type="EMBL" id="FOOY01000021">
    <property type="protein sequence ID" value="SFG76790.1"/>
    <property type="molecule type" value="Genomic_DNA"/>
</dbReference>
<feature type="transmembrane region" description="Helical" evidence="4">
    <location>
        <begin position="224"/>
        <end position="243"/>
    </location>
</feature>
<dbReference type="PANTHER" id="PTHR24421:SF60">
    <property type="entry name" value="SENSOR HISTIDINE KINASE COMP"/>
    <property type="match status" value="1"/>
</dbReference>
<keyword evidence="4" id="KW-1133">Transmembrane helix</keyword>
<evidence type="ECO:0000256" key="1">
    <source>
        <dbReference type="ARBA" id="ARBA00022679"/>
    </source>
</evidence>
<gene>
    <name evidence="6" type="ORF">SAMN02982927_02703</name>
</gene>
<dbReference type="RefSeq" id="WP_093673825.1">
    <property type="nucleotide sequence ID" value="NZ_FOOY01000021.1"/>
</dbReference>
<evidence type="ECO:0000256" key="4">
    <source>
        <dbReference type="SAM" id="Phobius"/>
    </source>
</evidence>